<feature type="region of interest" description="Disordered" evidence="1">
    <location>
        <begin position="1"/>
        <end position="229"/>
    </location>
</feature>
<accession>A0ABS6ZH37</accession>
<feature type="compositionally biased region" description="Low complexity" evidence="1">
    <location>
        <begin position="13"/>
        <end position="28"/>
    </location>
</feature>
<keyword evidence="3" id="KW-1185">Reference proteome</keyword>
<dbReference type="EMBL" id="WTFF01000610">
    <property type="protein sequence ID" value="MBW5487076.1"/>
    <property type="molecule type" value="Genomic_DNA"/>
</dbReference>
<proteinExistence type="predicted"/>
<organism evidence="2 3">
    <name type="scientific">Streptomyces bambusae</name>
    <dbReference type="NCBI Taxonomy" id="1550616"/>
    <lineage>
        <taxon>Bacteria</taxon>
        <taxon>Bacillati</taxon>
        <taxon>Actinomycetota</taxon>
        <taxon>Actinomycetes</taxon>
        <taxon>Kitasatosporales</taxon>
        <taxon>Streptomycetaceae</taxon>
        <taxon>Streptomyces</taxon>
    </lineage>
</organism>
<dbReference type="Proteomes" id="UP000812013">
    <property type="component" value="Unassembled WGS sequence"/>
</dbReference>
<feature type="compositionally biased region" description="Low complexity" evidence="1">
    <location>
        <begin position="81"/>
        <end position="109"/>
    </location>
</feature>
<name>A0ABS6ZH37_9ACTN</name>
<gene>
    <name evidence="2" type="ORF">GPJ59_35990</name>
</gene>
<comment type="caution">
    <text evidence="2">The sequence shown here is derived from an EMBL/GenBank/DDBJ whole genome shotgun (WGS) entry which is preliminary data.</text>
</comment>
<evidence type="ECO:0000313" key="3">
    <source>
        <dbReference type="Proteomes" id="UP000812013"/>
    </source>
</evidence>
<sequence length="229" mass="22093">MRHACTATATGTPSTSVHPVAAAPAAHHTGPKSASAPDPMGPPATAARHAVSSPHTTAPSAAVRAVSPYGTSRARRTANHPTSSPATTGTPTAAHVSGDPGPAGGSAASRGKRGSAGEPSKPSGVAVAPVPSATPGPRAYAAPHTAAFGTSPNATSSTANLPDHTPVSWRNDSCAAPACHIKDAPTTSAPPPNSTSAPALPARSADAQRGWPSARREEAGAAPGPGGGG</sequence>
<protein>
    <submittedName>
        <fullName evidence="2">Uncharacterized protein</fullName>
    </submittedName>
</protein>
<feature type="non-terminal residue" evidence="2">
    <location>
        <position position="229"/>
    </location>
</feature>
<feature type="compositionally biased region" description="Polar residues" evidence="1">
    <location>
        <begin position="148"/>
        <end position="160"/>
    </location>
</feature>
<reference evidence="2 3" key="1">
    <citation type="submission" date="2019-12" db="EMBL/GenBank/DDBJ databases">
        <title>Genome sequence of Streptomyces bambusae.</title>
        <authorList>
            <person name="Bansal K."/>
            <person name="Choksket S."/>
            <person name="Korpole S."/>
            <person name="Patil P.B."/>
        </authorList>
    </citation>
    <scope>NUCLEOTIDE SEQUENCE [LARGE SCALE GENOMIC DNA]</scope>
    <source>
        <strain evidence="2 3">SK60</strain>
    </source>
</reference>
<evidence type="ECO:0000256" key="1">
    <source>
        <dbReference type="SAM" id="MobiDB-lite"/>
    </source>
</evidence>
<evidence type="ECO:0000313" key="2">
    <source>
        <dbReference type="EMBL" id="MBW5487076.1"/>
    </source>
</evidence>